<keyword evidence="1" id="KW-1133">Transmembrane helix</keyword>
<sequence length="131" mass="12916">MHSAAAAVEGVAAPAGVVIATTPMATAAFTASTAVSAVVAAIVLALFSLHCSHHCGCHATLVIFGVPTIVIVVVATTFSIVLATAITTVTALTRGAVSNVAAVVNDHGLTGGMLDLLVNGDLGEQETRLGI</sequence>
<proteinExistence type="predicted"/>
<organism evidence="2 3">
    <name type="scientific">Lolium multiflorum</name>
    <name type="common">Italian ryegrass</name>
    <name type="synonym">Lolium perenne subsp. multiflorum</name>
    <dbReference type="NCBI Taxonomy" id="4521"/>
    <lineage>
        <taxon>Eukaryota</taxon>
        <taxon>Viridiplantae</taxon>
        <taxon>Streptophyta</taxon>
        <taxon>Embryophyta</taxon>
        <taxon>Tracheophyta</taxon>
        <taxon>Spermatophyta</taxon>
        <taxon>Magnoliopsida</taxon>
        <taxon>Liliopsida</taxon>
        <taxon>Poales</taxon>
        <taxon>Poaceae</taxon>
        <taxon>BOP clade</taxon>
        <taxon>Pooideae</taxon>
        <taxon>Poodae</taxon>
        <taxon>Poeae</taxon>
        <taxon>Poeae Chloroplast Group 2 (Poeae type)</taxon>
        <taxon>Loliodinae</taxon>
        <taxon>Loliinae</taxon>
        <taxon>Lolium</taxon>
    </lineage>
</organism>
<feature type="transmembrane region" description="Helical" evidence="1">
    <location>
        <begin position="61"/>
        <end position="86"/>
    </location>
</feature>
<evidence type="ECO:0000313" key="3">
    <source>
        <dbReference type="Proteomes" id="UP001231189"/>
    </source>
</evidence>
<dbReference type="AlphaFoldDB" id="A0AAD8RXN4"/>
<accession>A0AAD8RXN4</accession>
<dbReference type="EMBL" id="JAUUTY010000005">
    <property type="protein sequence ID" value="KAK1633130.1"/>
    <property type="molecule type" value="Genomic_DNA"/>
</dbReference>
<evidence type="ECO:0000313" key="2">
    <source>
        <dbReference type="EMBL" id="KAK1633130.1"/>
    </source>
</evidence>
<evidence type="ECO:0000256" key="1">
    <source>
        <dbReference type="SAM" id="Phobius"/>
    </source>
</evidence>
<feature type="transmembrane region" description="Helical" evidence="1">
    <location>
        <begin position="27"/>
        <end position="49"/>
    </location>
</feature>
<evidence type="ECO:0008006" key="4">
    <source>
        <dbReference type="Google" id="ProtNLM"/>
    </source>
</evidence>
<dbReference type="Proteomes" id="UP001231189">
    <property type="component" value="Unassembled WGS sequence"/>
</dbReference>
<reference evidence="2" key="1">
    <citation type="submission" date="2023-07" db="EMBL/GenBank/DDBJ databases">
        <title>A chromosome-level genome assembly of Lolium multiflorum.</title>
        <authorList>
            <person name="Chen Y."/>
            <person name="Copetti D."/>
            <person name="Kolliker R."/>
            <person name="Studer B."/>
        </authorList>
    </citation>
    <scope>NUCLEOTIDE SEQUENCE</scope>
    <source>
        <strain evidence="2">02402/16</strain>
        <tissue evidence="2">Leaf</tissue>
    </source>
</reference>
<comment type="caution">
    <text evidence="2">The sequence shown here is derived from an EMBL/GenBank/DDBJ whole genome shotgun (WGS) entry which is preliminary data.</text>
</comment>
<name>A0AAD8RXN4_LOLMU</name>
<keyword evidence="1" id="KW-0812">Transmembrane</keyword>
<keyword evidence="1" id="KW-0472">Membrane</keyword>
<gene>
    <name evidence="2" type="ORF">QYE76_007445</name>
</gene>
<protein>
    <recommendedName>
        <fullName evidence="4">Transmembrane protein</fullName>
    </recommendedName>
</protein>
<keyword evidence="3" id="KW-1185">Reference proteome</keyword>